<dbReference type="Gene3D" id="2.170.120.20">
    <property type="entry name" value="Ribosomal protein L25, beta domain"/>
    <property type="match status" value="1"/>
</dbReference>
<reference evidence="10" key="1">
    <citation type="submission" date="2015-07" db="EMBL/GenBank/DDBJ databases">
        <title>Discovery of a poly(ethylene terephthalate assimilation.</title>
        <authorList>
            <person name="Yoshida S."/>
            <person name="Hiraga K."/>
            <person name="Takehana T."/>
            <person name="Taniguchi I."/>
            <person name="Yamaji H."/>
            <person name="Maeda Y."/>
            <person name="Toyohara K."/>
            <person name="Miyamoto K."/>
            <person name="Kimura Y."/>
            <person name="Oda K."/>
        </authorList>
    </citation>
    <scope>NUCLEOTIDE SEQUENCE [LARGE SCALE GENOMIC DNA]</scope>
    <source>
        <strain evidence="10">NBRC 110686 / TISTR 2288 / 201-F6</strain>
    </source>
</reference>
<dbReference type="InterPro" id="IPR037121">
    <property type="entry name" value="Ribosomal_bL25_C"/>
</dbReference>
<dbReference type="PANTHER" id="PTHR33284:SF1">
    <property type="entry name" value="RIBOSOMAL PROTEIN L25_GLN-TRNA SYNTHETASE, ANTI-CODON-BINDING DOMAIN-CONTAINING PROTEIN"/>
    <property type="match status" value="1"/>
</dbReference>
<dbReference type="EMBL" id="BBYR01000055">
    <property type="protein sequence ID" value="GAP37703.1"/>
    <property type="molecule type" value="Genomic_DNA"/>
</dbReference>
<dbReference type="HAMAP" id="MF_01334">
    <property type="entry name" value="Ribosomal_bL25_CTC"/>
    <property type="match status" value="1"/>
</dbReference>
<dbReference type="GO" id="GO:0022625">
    <property type="term" value="C:cytosolic large ribosomal subunit"/>
    <property type="evidence" value="ECO:0007669"/>
    <property type="project" value="TreeGrafter"/>
</dbReference>
<evidence type="ECO:0000313" key="10">
    <source>
        <dbReference type="Proteomes" id="UP000037660"/>
    </source>
</evidence>
<protein>
    <recommendedName>
        <fullName evidence="5">Large ribosomal subunit protein bL25</fullName>
    </recommendedName>
    <alternativeName>
        <fullName evidence="5">General stress protein CTC</fullName>
    </alternativeName>
</protein>
<dbReference type="RefSeq" id="WP_054021624.1">
    <property type="nucleotide sequence ID" value="NZ_BBYR01000055.1"/>
</dbReference>
<dbReference type="NCBIfam" id="TIGR00731">
    <property type="entry name" value="bL25_bact_ctc"/>
    <property type="match status" value="1"/>
</dbReference>
<evidence type="ECO:0000259" key="8">
    <source>
        <dbReference type="Pfam" id="PF14693"/>
    </source>
</evidence>
<keyword evidence="3 5" id="KW-0689">Ribosomal protein</keyword>
<evidence type="ECO:0000313" key="9">
    <source>
        <dbReference type="EMBL" id="GAP37703.1"/>
    </source>
</evidence>
<gene>
    <name evidence="5" type="primary">rplY</name>
    <name evidence="5" type="synonym">ctc</name>
    <name evidence="9" type="ORF">ISF6_3648</name>
</gene>
<keyword evidence="1 5" id="KW-0699">rRNA-binding</keyword>
<keyword evidence="4 5" id="KW-0687">Ribonucleoprotein</keyword>
<feature type="region of interest" description="Disordered" evidence="6">
    <location>
        <begin position="196"/>
        <end position="215"/>
    </location>
</feature>
<dbReference type="OrthoDB" id="9806411at2"/>
<organism evidence="9 10">
    <name type="scientific">Piscinibacter sakaiensis</name>
    <name type="common">Ideonella sakaiensis</name>
    <dbReference type="NCBI Taxonomy" id="1547922"/>
    <lineage>
        <taxon>Bacteria</taxon>
        <taxon>Pseudomonadati</taxon>
        <taxon>Pseudomonadota</taxon>
        <taxon>Betaproteobacteria</taxon>
        <taxon>Burkholderiales</taxon>
        <taxon>Sphaerotilaceae</taxon>
        <taxon>Piscinibacter</taxon>
    </lineage>
</organism>
<accession>A0A0K8P4V8</accession>
<dbReference type="Pfam" id="PF01386">
    <property type="entry name" value="Ribosomal_L25p"/>
    <property type="match status" value="1"/>
</dbReference>
<proteinExistence type="inferred from homology"/>
<dbReference type="SUPFAM" id="SSF50715">
    <property type="entry name" value="Ribosomal protein L25-like"/>
    <property type="match status" value="1"/>
</dbReference>
<dbReference type="InterPro" id="IPR011035">
    <property type="entry name" value="Ribosomal_bL25/Gln-tRNA_synth"/>
</dbReference>
<dbReference type="GO" id="GO:0006412">
    <property type="term" value="P:translation"/>
    <property type="evidence" value="ECO:0007669"/>
    <property type="project" value="UniProtKB-UniRule"/>
</dbReference>
<dbReference type="Gene3D" id="2.40.240.10">
    <property type="entry name" value="Ribosomal Protein L25, Chain P"/>
    <property type="match status" value="1"/>
</dbReference>
<dbReference type="AlphaFoldDB" id="A0A0K8P4V8"/>
<feature type="domain" description="Large ribosomal subunit protein bL25 beta" evidence="8">
    <location>
        <begin position="100"/>
        <end position="184"/>
    </location>
</feature>
<comment type="subunit">
    <text evidence="5">Part of the 50S ribosomal subunit; part of the 5S rRNA/L5/L18/L25 subcomplex. Contacts the 5S rRNA. Binds to the 5S rRNA independently of L5 and L18.</text>
</comment>
<dbReference type="GO" id="GO:0008097">
    <property type="term" value="F:5S rRNA binding"/>
    <property type="evidence" value="ECO:0007669"/>
    <property type="project" value="InterPro"/>
</dbReference>
<evidence type="ECO:0000256" key="6">
    <source>
        <dbReference type="SAM" id="MobiDB-lite"/>
    </source>
</evidence>
<keyword evidence="2 5" id="KW-0694">RNA-binding</keyword>
<name>A0A0K8P4V8_PISS1</name>
<comment type="function">
    <text evidence="5">This is one of the proteins that binds to the 5S RNA in the ribosome where it forms part of the central protuberance.</text>
</comment>
<evidence type="ECO:0000256" key="4">
    <source>
        <dbReference type="ARBA" id="ARBA00023274"/>
    </source>
</evidence>
<dbReference type="Pfam" id="PF14693">
    <property type="entry name" value="Ribosomal_TL5_C"/>
    <property type="match status" value="1"/>
</dbReference>
<dbReference type="CDD" id="cd00495">
    <property type="entry name" value="Ribosomal_L25_TL5_CTC"/>
    <property type="match status" value="1"/>
</dbReference>
<dbReference type="InterPro" id="IPR020930">
    <property type="entry name" value="Ribosomal_uL5_bac-type"/>
</dbReference>
<dbReference type="PANTHER" id="PTHR33284">
    <property type="entry name" value="RIBOSOMAL PROTEIN L25/GLN-TRNA SYNTHETASE, ANTI-CODON-BINDING DOMAIN-CONTAINING PROTEIN"/>
    <property type="match status" value="1"/>
</dbReference>
<dbReference type="InterPro" id="IPR029751">
    <property type="entry name" value="Ribosomal_L25_dom"/>
</dbReference>
<evidence type="ECO:0000259" key="7">
    <source>
        <dbReference type="Pfam" id="PF01386"/>
    </source>
</evidence>
<feature type="domain" description="Large ribosomal subunit protein bL25 L25" evidence="7">
    <location>
        <begin position="5"/>
        <end position="89"/>
    </location>
</feature>
<evidence type="ECO:0000256" key="2">
    <source>
        <dbReference type="ARBA" id="ARBA00022884"/>
    </source>
</evidence>
<evidence type="ECO:0000256" key="3">
    <source>
        <dbReference type="ARBA" id="ARBA00022980"/>
    </source>
</evidence>
<comment type="caution">
    <text evidence="9">The sequence shown here is derived from an EMBL/GenBank/DDBJ whole genome shotgun (WGS) entry which is preliminary data.</text>
</comment>
<keyword evidence="10" id="KW-1185">Reference proteome</keyword>
<dbReference type="GO" id="GO:0003735">
    <property type="term" value="F:structural constituent of ribosome"/>
    <property type="evidence" value="ECO:0007669"/>
    <property type="project" value="InterPro"/>
</dbReference>
<dbReference type="STRING" id="1547922.ISF6_3648"/>
<dbReference type="InterPro" id="IPR001021">
    <property type="entry name" value="Ribosomal_bL25_long"/>
</dbReference>
<dbReference type="InterPro" id="IPR020056">
    <property type="entry name" value="Rbsml_bL25/Gln-tRNA_synth_N"/>
</dbReference>
<dbReference type="NCBIfam" id="NF004128">
    <property type="entry name" value="PRK05618.1-2"/>
    <property type="match status" value="1"/>
</dbReference>
<comment type="similarity">
    <text evidence="5">Belongs to the bacterial ribosomal protein bL25 family. CTC subfamily.</text>
</comment>
<evidence type="ECO:0000256" key="1">
    <source>
        <dbReference type="ARBA" id="ARBA00022730"/>
    </source>
</evidence>
<dbReference type="NCBIfam" id="NF004130">
    <property type="entry name" value="PRK05618.1-5"/>
    <property type="match status" value="1"/>
</dbReference>
<dbReference type="Proteomes" id="UP000037660">
    <property type="component" value="Unassembled WGS sequence"/>
</dbReference>
<dbReference type="NCBIfam" id="NF004612">
    <property type="entry name" value="PRK05943.1"/>
    <property type="match status" value="1"/>
</dbReference>
<evidence type="ECO:0000256" key="5">
    <source>
        <dbReference type="HAMAP-Rule" id="MF_01334"/>
    </source>
</evidence>
<reference evidence="9 10" key="2">
    <citation type="journal article" date="2016" name="Science">
        <title>A bacterium that degrades and assimilates poly(ethylene terephthalate).</title>
        <authorList>
            <person name="Yoshida S."/>
            <person name="Hiraga K."/>
            <person name="Takehana T."/>
            <person name="Taniguchi I."/>
            <person name="Yamaji H."/>
            <person name="Maeda Y."/>
            <person name="Toyohara K."/>
            <person name="Miyamoto K."/>
            <person name="Kimura Y."/>
            <person name="Oda K."/>
        </authorList>
    </citation>
    <scope>NUCLEOTIDE SEQUENCE [LARGE SCALE GENOMIC DNA]</scope>
    <source>
        <strain evidence="10">NBRC 110686 / TISTR 2288 / 201-F6</strain>
    </source>
</reference>
<dbReference type="InterPro" id="IPR020057">
    <property type="entry name" value="Ribosomal_bL25_b-dom"/>
</dbReference>
<feature type="compositionally biased region" description="Basic and acidic residues" evidence="6">
    <location>
        <begin position="201"/>
        <end position="215"/>
    </location>
</feature>
<sequence>MKFVAFERTQQGTGASRRLRRADKVPGIVYGAGTPSLIELDHNALFFALKKEAFHSSILEMELGGKTEKVLLRDHQVHPYKPQVLHIDFQRIDATTRIVKKVPLHFTGEENSPAVKVDKCLVNHVVTELRISCLASALPEFLTVDLSELTKGQSLHVSDVKLPAGIKVVTHGKPNPVLVTVVEPAAEEEIVVAAPAAPAAKGKDKGKKSEKQNKK</sequence>